<evidence type="ECO:0000313" key="2">
    <source>
        <dbReference type="EMBL" id="AEG61955.1"/>
    </source>
</evidence>
<gene>
    <name evidence="2" type="ordered locus">Desru_3755</name>
</gene>
<dbReference type="STRING" id="696281.Desru_3755"/>
<dbReference type="RefSeq" id="WP_013843700.1">
    <property type="nucleotide sequence ID" value="NC_015589.1"/>
</dbReference>
<dbReference type="OrthoDB" id="1809886at2"/>
<keyword evidence="3" id="KW-1185">Reference proteome</keyword>
<dbReference type="AlphaFoldDB" id="F6DQ11"/>
<feature type="signal peptide" evidence="1">
    <location>
        <begin position="1"/>
        <end position="24"/>
    </location>
</feature>
<reference evidence="3" key="1">
    <citation type="submission" date="2011-05" db="EMBL/GenBank/DDBJ databases">
        <title>Complete sequence of Desulfotomaculum ruminis DSM 2154.</title>
        <authorList>
            <person name="Lucas S."/>
            <person name="Copeland A."/>
            <person name="Lapidus A."/>
            <person name="Cheng J.-F."/>
            <person name="Goodwin L."/>
            <person name="Pitluck S."/>
            <person name="Lu M."/>
            <person name="Detter J.C."/>
            <person name="Han C."/>
            <person name="Tapia R."/>
            <person name="Land M."/>
            <person name="Hauser L."/>
            <person name="Kyrpides N."/>
            <person name="Ivanova N."/>
            <person name="Mikhailova N."/>
            <person name="Pagani I."/>
            <person name="Stams A.J.M."/>
            <person name="Plugge C.M."/>
            <person name="Muyzer G."/>
            <person name="Kuever J."/>
            <person name="Parshina S.N."/>
            <person name="Ivanova A.E."/>
            <person name="Nazina T.N."/>
            <person name="Brambilla E."/>
            <person name="Spring S."/>
            <person name="Klenk H.-P."/>
            <person name="Woyke T."/>
        </authorList>
    </citation>
    <scope>NUCLEOTIDE SEQUENCE [LARGE SCALE GENOMIC DNA]</scope>
    <source>
        <strain evidence="3">ATCC 23193 / DSM 2154 / NCIB 8452 / DL</strain>
    </source>
</reference>
<proteinExistence type="predicted"/>
<protein>
    <submittedName>
        <fullName evidence="2">Uncharacterized protein</fullName>
    </submittedName>
</protein>
<dbReference type="KEGG" id="dru:Desru_3755"/>
<dbReference type="HOGENOM" id="CLU_038346_0_0_9"/>
<keyword evidence="1" id="KW-0732">Signal</keyword>
<organism evidence="2 3">
    <name type="scientific">Desulforamulus ruminis (strain ATCC 23193 / DSM 2154 / NCIMB 8452 / DL)</name>
    <name type="common">Desulfotomaculum ruminis</name>
    <dbReference type="NCBI Taxonomy" id="696281"/>
    <lineage>
        <taxon>Bacteria</taxon>
        <taxon>Bacillati</taxon>
        <taxon>Bacillota</taxon>
        <taxon>Clostridia</taxon>
        <taxon>Eubacteriales</taxon>
        <taxon>Peptococcaceae</taxon>
        <taxon>Desulforamulus</taxon>
    </lineage>
</organism>
<dbReference type="EMBL" id="CP002780">
    <property type="protein sequence ID" value="AEG61955.1"/>
    <property type="molecule type" value="Genomic_DNA"/>
</dbReference>
<feature type="chain" id="PRO_5003338808" evidence="1">
    <location>
        <begin position="25"/>
        <end position="533"/>
    </location>
</feature>
<reference evidence="2 3" key="2">
    <citation type="journal article" date="2012" name="Stand. Genomic Sci.">
        <title>Complete genome sequence of the sulfate-reducing firmicute Desulfotomaculum ruminis type strain (DL(T)).</title>
        <authorList>
            <person name="Spring S."/>
            <person name="Visser M."/>
            <person name="Lu M."/>
            <person name="Copeland A."/>
            <person name="Lapidus A."/>
            <person name="Lucas S."/>
            <person name="Cheng J.F."/>
            <person name="Han C."/>
            <person name="Tapia R."/>
            <person name="Goodwin L.A."/>
            <person name="Pitluck S."/>
            <person name="Ivanova N."/>
            <person name="Land M."/>
            <person name="Hauser L."/>
            <person name="Larimer F."/>
            <person name="Rohde M."/>
            <person name="Goker M."/>
            <person name="Detter J.C."/>
            <person name="Kyrpides N.C."/>
            <person name="Woyke T."/>
            <person name="Schaap P.J."/>
            <person name="Plugge C.M."/>
            <person name="Muyzer G."/>
            <person name="Kuever J."/>
            <person name="Pereira I.A."/>
            <person name="Parshina S.N."/>
            <person name="Bernier-Latmani R."/>
            <person name="Stams A.J."/>
            <person name="Klenk H.P."/>
        </authorList>
    </citation>
    <scope>NUCLEOTIDE SEQUENCE [LARGE SCALE GENOMIC DNA]</scope>
    <source>
        <strain evidence="3">ATCC 23193 / DSM 2154 / NCIB 8452 / DL</strain>
    </source>
</reference>
<evidence type="ECO:0000256" key="1">
    <source>
        <dbReference type="SAM" id="SignalP"/>
    </source>
</evidence>
<sequence length="533" mass="57132">MKKRLINMLIVLLIAGLLPGVAFATSFGTIPNEMLKVTSKDGIIWAIRETGNPNYYWNGSSWVSGNTSLSGPYGSAYENKFDIFIDDMGRLWFSGVRTNDNEYSTGYFQMTAGGKTVSDYGYRYFVKANDGTVWTWGYPSRDVKNTPTVAYFNGEGFTNLPVKAPFYLSGPCLTIDHDGRPWVCGSGQGDYNKVAYWNGSSWVRCDPPFPNGNMIGGLTTTEDGSIMAFADYSYGYGWALYKNGVWTIKNFSKDDRSANPVKTYANIELGPGGKIWGISNTDGTKLAYYDEGIWKITMPAPFGISDFTVDSSGIVWAINGKQAAAYIEGAWLTDTDGFSSKLIEAAKKSADAAKVSADAAAANTGAAVTAAQGAKASADTAASRAQTAVNQTVDAGTSAASWAHQSYDKANQASQDATYIRNTQLPSLETKLNNLQVSVTNIQNSDTMPPTVEIQTVSGARATSGSSIQAIVTVTDNRPGPYTYSINGGSYSTLPDDGRITLPVYSSGNNSITVSVQDAAGNVGSKTIVIRKF</sequence>
<evidence type="ECO:0000313" key="3">
    <source>
        <dbReference type="Proteomes" id="UP000009234"/>
    </source>
</evidence>
<name>F6DQ11_DESRL</name>
<accession>F6DQ11</accession>
<dbReference type="Proteomes" id="UP000009234">
    <property type="component" value="Chromosome"/>
</dbReference>